<dbReference type="AlphaFoldDB" id="A0A3B0SQU7"/>
<dbReference type="Gene3D" id="1.20.1250.20">
    <property type="entry name" value="MFS general substrate transporter like domains"/>
    <property type="match status" value="1"/>
</dbReference>
<dbReference type="SUPFAM" id="SSF53335">
    <property type="entry name" value="S-adenosyl-L-methionine-dependent methyltransferases"/>
    <property type="match status" value="1"/>
</dbReference>
<keyword evidence="2" id="KW-0812">Transmembrane</keyword>
<proteinExistence type="predicted"/>
<dbReference type="PANTHER" id="PTHR43317">
    <property type="entry name" value="THERMOSPERMINE SYNTHASE ACAULIS5"/>
    <property type="match status" value="1"/>
</dbReference>
<gene>
    <name evidence="3" type="ORF">MNBD_ACTINO02-750</name>
</gene>
<feature type="transmembrane region" description="Helical" evidence="2">
    <location>
        <begin position="100"/>
        <end position="124"/>
    </location>
</feature>
<dbReference type="NCBIfam" id="NF037959">
    <property type="entry name" value="MFS_SpdSyn"/>
    <property type="match status" value="1"/>
</dbReference>
<feature type="transmembrane region" description="Helical" evidence="2">
    <location>
        <begin position="169"/>
        <end position="187"/>
    </location>
</feature>
<name>A0A3B0SQU7_9ZZZZ</name>
<dbReference type="EMBL" id="UOEK01000425">
    <property type="protein sequence ID" value="VAW07878.1"/>
    <property type="molecule type" value="Genomic_DNA"/>
</dbReference>
<keyword evidence="1" id="KW-0620">Polyamine biosynthesis</keyword>
<feature type="transmembrane region" description="Helical" evidence="2">
    <location>
        <begin position="6"/>
        <end position="24"/>
    </location>
</feature>
<feature type="transmembrane region" description="Helical" evidence="2">
    <location>
        <begin position="144"/>
        <end position="162"/>
    </location>
</feature>
<keyword evidence="2" id="KW-0472">Membrane</keyword>
<dbReference type="SUPFAM" id="SSF103473">
    <property type="entry name" value="MFS general substrate transporter"/>
    <property type="match status" value="1"/>
</dbReference>
<dbReference type="GO" id="GO:0006596">
    <property type="term" value="P:polyamine biosynthetic process"/>
    <property type="evidence" value="ECO:0007669"/>
    <property type="project" value="UniProtKB-KW"/>
</dbReference>
<dbReference type="InterPro" id="IPR029063">
    <property type="entry name" value="SAM-dependent_MTases_sf"/>
</dbReference>
<evidence type="ECO:0000313" key="3">
    <source>
        <dbReference type="EMBL" id="VAW07878.1"/>
    </source>
</evidence>
<evidence type="ECO:0008006" key="4">
    <source>
        <dbReference type="Google" id="ProtNLM"/>
    </source>
</evidence>
<protein>
    <recommendedName>
        <fullName evidence="4">Spermidine synthase</fullName>
    </recommendedName>
</protein>
<sequence>MSRRFAEFVVFLSSASILVIEIVAGRMLAPYVGVTLETFTGIIGVILGGIAWGAWLGGRLADARPPERVIGPALVVGGITAALSPAIVDIIGRSVGRDPLSIVIAAGVAFLAPAIALSTVGPLVVKVSLTSLDETGVTVGRFSAVGTVGAIAGTFLAGFVLLRLFGTRQIAFGVGAVLVLVGVILMARQAGWKSGIGPTAALLAVTGFAAIVTSPCEFETEYVCLLVVVDDERPTGREIWSDIYRISYVDVADGTHLQARYARQMAQVVDATFARNEPLNALYIGGGGFTIPRWLSQSRPGSTNTVLEIDRIMVEVLEQELAFDANGDGNTTRIGDARLLIADEMPDSYDIVVGDAFSGATVPWHLTTVEFLDEVRRVLTPSGVYVINVIDYPPLDFLRAELASFSQVFSYVGVVAPDSYLVGDKGGNFVVIASDTPIPIDSIRLLLEESSSIISGDAVTVFTGTAEPLTDNYAPADQLISRR</sequence>
<feature type="transmembrane region" description="Helical" evidence="2">
    <location>
        <begin position="36"/>
        <end position="57"/>
    </location>
</feature>
<evidence type="ECO:0000256" key="1">
    <source>
        <dbReference type="ARBA" id="ARBA00023115"/>
    </source>
</evidence>
<feature type="transmembrane region" description="Helical" evidence="2">
    <location>
        <begin position="69"/>
        <end position="88"/>
    </location>
</feature>
<keyword evidence="2" id="KW-1133">Transmembrane helix</keyword>
<dbReference type="Gene3D" id="3.40.50.150">
    <property type="entry name" value="Vaccinia Virus protein VP39"/>
    <property type="match status" value="1"/>
</dbReference>
<organism evidence="3">
    <name type="scientific">hydrothermal vent metagenome</name>
    <dbReference type="NCBI Taxonomy" id="652676"/>
    <lineage>
        <taxon>unclassified sequences</taxon>
        <taxon>metagenomes</taxon>
        <taxon>ecological metagenomes</taxon>
    </lineage>
</organism>
<evidence type="ECO:0000256" key="2">
    <source>
        <dbReference type="SAM" id="Phobius"/>
    </source>
</evidence>
<reference evidence="3" key="1">
    <citation type="submission" date="2018-06" db="EMBL/GenBank/DDBJ databases">
        <authorList>
            <person name="Zhirakovskaya E."/>
        </authorList>
    </citation>
    <scope>NUCLEOTIDE SEQUENCE</scope>
</reference>
<accession>A0A3B0SQU7</accession>
<dbReference type="CDD" id="cd02440">
    <property type="entry name" value="AdoMet_MTases"/>
    <property type="match status" value="1"/>
</dbReference>
<dbReference type="PANTHER" id="PTHR43317:SF1">
    <property type="entry name" value="THERMOSPERMINE SYNTHASE ACAULIS5"/>
    <property type="match status" value="1"/>
</dbReference>
<dbReference type="InterPro" id="IPR036259">
    <property type="entry name" value="MFS_trans_sf"/>
</dbReference>